<evidence type="ECO:0000313" key="4">
    <source>
        <dbReference type="EMBL" id="NWZ39524.1"/>
    </source>
</evidence>
<dbReference type="InterPro" id="IPR015421">
    <property type="entry name" value="PyrdxlP-dep_Trfase_major"/>
</dbReference>
<dbReference type="GO" id="GO:0035999">
    <property type="term" value="P:tetrahydrofolate interconversion"/>
    <property type="evidence" value="ECO:0007669"/>
    <property type="project" value="UniProtKB-UniPathway"/>
</dbReference>
<protein>
    <submittedName>
        <fullName evidence="4">GLYM protein</fullName>
    </submittedName>
</protein>
<proteinExistence type="predicted"/>
<dbReference type="PANTHER" id="PTHR11680">
    <property type="entry name" value="SERINE HYDROXYMETHYLTRANSFERASE"/>
    <property type="match status" value="1"/>
</dbReference>
<dbReference type="Proteomes" id="UP000540762">
    <property type="component" value="Unassembled WGS sequence"/>
</dbReference>
<accession>A0A7K7M8A7</accession>
<dbReference type="GO" id="GO:0019264">
    <property type="term" value="P:glycine biosynthetic process from serine"/>
    <property type="evidence" value="ECO:0007669"/>
    <property type="project" value="TreeGrafter"/>
</dbReference>
<dbReference type="AlphaFoldDB" id="A0A7K7M8A7"/>
<reference evidence="4 5" key="1">
    <citation type="submission" date="2019-09" db="EMBL/GenBank/DDBJ databases">
        <title>Bird 10,000 Genomes (B10K) Project - Family phase.</title>
        <authorList>
            <person name="Zhang G."/>
        </authorList>
    </citation>
    <scope>NUCLEOTIDE SEQUENCE [LARGE SCALE GENOMIC DNA]</scope>
    <source>
        <strain evidence="4">OUT-0037</strain>
        <tissue evidence="4">Liver</tissue>
    </source>
</reference>
<feature type="non-terminal residue" evidence="4">
    <location>
        <position position="137"/>
    </location>
</feature>
<dbReference type="PANTHER" id="PTHR11680:SF28">
    <property type="entry name" value="SERINE HYDROXYMETHYLTRANSFERASE, MITOCHONDRIAL"/>
    <property type="match status" value="1"/>
</dbReference>
<keyword evidence="2" id="KW-0663">Pyridoxal phosphate</keyword>
<sequence length="137" mass="15382">RYYGGAEVVDQIELLCERRALEAFDLDPALWGVNVQPYSGSPANFAAYTALLRPHDRLMGLDLPDGGHLTHGYMTDVKRISATSIFFESMPYKLDPTTGLIDYAQLEVTARLFRPRLIIAGTSAYARLIDYARIKRV</sequence>
<organism evidence="4 5">
    <name type="scientific">Brachypodius melanocephalos</name>
    <name type="common">black-headed bulbul</name>
    <dbReference type="NCBI Taxonomy" id="3235156"/>
    <lineage>
        <taxon>Eukaryota</taxon>
        <taxon>Metazoa</taxon>
        <taxon>Chordata</taxon>
        <taxon>Craniata</taxon>
        <taxon>Vertebrata</taxon>
        <taxon>Euteleostomi</taxon>
        <taxon>Archelosauria</taxon>
        <taxon>Archosauria</taxon>
        <taxon>Dinosauria</taxon>
        <taxon>Saurischia</taxon>
        <taxon>Theropoda</taxon>
        <taxon>Coelurosauria</taxon>
        <taxon>Aves</taxon>
        <taxon>Neognathae</taxon>
        <taxon>Neoaves</taxon>
        <taxon>Telluraves</taxon>
        <taxon>Australaves</taxon>
        <taxon>Passeriformes</taxon>
        <taxon>Sylvioidea</taxon>
        <taxon>Pycnonotidae</taxon>
        <taxon>Brachypodius</taxon>
    </lineage>
</organism>
<dbReference type="Gene3D" id="3.40.640.10">
    <property type="entry name" value="Type I PLP-dependent aspartate aminotransferase-like (Major domain)"/>
    <property type="match status" value="1"/>
</dbReference>
<name>A0A7K7M8A7_9PASS</name>
<dbReference type="InterPro" id="IPR049943">
    <property type="entry name" value="Ser_HO-MeTrfase-like"/>
</dbReference>
<feature type="domain" description="Serine hydroxymethyltransferase-like" evidence="3">
    <location>
        <begin position="1"/>
        <end position="137"/>
    </location>
</feature>
<evidence type="ECO:0000256" key="2">
    <source>
        <dbReference type="ARBA" id="ARBA00022898"/>
    </source>
</evidence>
<evidence type="ECO:0000256" key="1">
    <source>
        <dbReference type="ARBA" id="ARBA00001933"/>
    </source>
</evidence>
<dbReference type="GO" id="GO:0004372">
    <property type="term" value="F:glycine hydroxymethyltransferase activity"/>
    <property type="evidence" value="ECO:0007669"/>
    <property type="project" value="TreeGrafter"/>
</dbReference>
<feature type="non-terminal residue" evidence="4">
    <location>
        <position position="1"/>
    </location>
</feature>
<comment type="caution">
    <text evidence="4">The sequence shown here is derived from an EMBL/GenBank/DDBJ whole genome shotgun (WGS) entry which is preliminary data.</text>
</comment>
<dbReference type="UniPathway" id="UPA00193"/>
<dbReference type="SUPFAM" id="SSF53383">
    <property type="entry name" value="PLP-dependent transferases"/>
    <property type="match status" value="1"/>
</dbReference>
<dbReference type="InterPro" id="IPR015424">
    <property type="entry name" value="PyrdxlP-dep_Trfase"/>
</dbReference>
<evidence type="ECO:0000313" key="5">
    <source>
        <dbReference type="Proteomes" id="UP000540762"/>
    </source>
</evidence>
<gene>
    <name evidence="4" type="primary">Shmt2</name>
    <name evidence="4" type="ORF">BRAATR_R09752</name>
</gene>
<comment type="cofactor">
    <cofactor evidence="1">
        <name>pyridoxal 5'-phosphate</name>
        <dbReference type="ChEBI" id="CHEBI:597326"/>
    </cofactor>
</comment>
<dbReference type="EMBL" id="VZSR01001731">
    <property type="protein sequence ID" value="NWZ39524.1"/>
    <property type="molecule type" value="Genomic_DNA"/>
</dbReference>
<evidence type="ECO:0000259" key="3">
    <source>
        <dbReference type="Pfam" id="PF00464"/>
    </source>
</evidence>
<dbReference type="GO" id="GO:0005739">
    <property type="term" value="C:mitochondrion"/>
    <property type="evidence" value="ECO:0007669"/>
    <property type="project" value="TreeGrafter"/>
</dbReference>
<keyword evidence="5" id="KW-1185">Reference proteome</keyword>
<dbReference type="InterPro" id="IPR039429">
    <property type="entry name" value="SHMT-like_dom"/>
</dbReference>
<dbReference type="GO" id="GO:0030170">
    <property type="term" value="F:pyridoxal phosphate binding"/>
    <property type="evidence" value="ECO:0007669"/>
    <property type="project" value="TreeGrafter"/>
</dbReference>
<dbReference type="Pfam" id="PF00464">
    <property type="entry name" value="SHMT"/>
    <property type="match status" value="1"/>
</dbReference>